<proteinExistence type="inferred from homology"/>
<evidence type="ECO:0000256" key="5">
    <source>
        <dbReference type="HAMAP-Rule" id="MF_01477"/>
    </source>
</evidence>
<evidence type="ECO:0000313" key="7">
    <source>
        <dbReference type="EMBL" id="CAB3393926.1"/>
    </source>
</evidence>
<protein>
    <recommendedName>
        <fullName evidence="5">Ribosomal silencing factor RsfS</fullName>
    </recommendedName>
</protein>
<name>A0A2K8N7Z2_9BACL</name>
<evidence type="ECO:0000313" key="6">
    <source>
        <dbReference type="EMBL" id="ATY85225.1"/>
    </source>
</evidence>
<dbReference type="GO" id="GO:0042256">
    <property type="term" value="P:cytosolic ribosome assembly"/>
    <property type="evidence" value="ECO:0007669"/>
    <property type="project" value="UniProtKB-UniRule"/>
</dbReference>
<keyword evidence="2 5" id="KW-0963">Cytoplasm</keyword>
<keyword evidence="3 5" id="KW-0678">Repressor</keyword>
<keyword evidence="8" id="KW-1185">Reference proteome</keyword>
<keyword evidence="4 5" id="KW-0810">Translation regulation</keyword>
<dbReference type="AlphaFoldDB" id="A0A2K8N7Z2"/>
<dbReference type="OrthoDB" id="9793681at2"/>
<dbReference type="GO" id="GO:0017148">
    <property type="term" value="P:negative regulation of translation"/>
    <property type="evidence" value="ECO:0007669"/>
    <property type="project" value="UniProtKB-UniRule"/>
</dbReference>
<gene>
    <name evidence="5 6" type="primary">rsfS</name>
    <name evidence="7" type="ORF">COOX1_2158</name>
    <name evidence="6" type="ORF">CVV65_10060</name>
</gene>
<dbReference type="PANTHER" id="PTHR21043:SF0">
    <property type="entry name" value="MITOCHONDRIAL ASSEMBLY OF RIBOSOMAL LARGE SUBUNIT PROTEIN 1"/>
    <property type="match status" value="1"/>
</dbReference>
<comment type="subunit">
    <text evidence="5">Interacts with ribosomal protein uL14 (rplN).</text>
</comment>
<dbReference type="HAMAP" id="MF_01477">
    <property type="entry name" value="Iojap_RsfS"/>
    <property type="match status" value="1"/>
</dbReference>
<dbReference type="GO" id="GO:0043023">
    <property type="term" value="F:ribosomal large subunit binding"/>
    <property type="evidence" value="ECO:0007669"/>
    <property type="project" value="TreeGrafter"/>
</dbReference>
<organism evidence="6 8">
    <name type="scientific">Kyrpidia spormannii</name>
    <dbReference type="NCBI Taxonomy" id="2055160"/>
    <lineage>
        <taxon>Bacteria</taxon>
        <taxon>Bacillati</taxon>
        <taxon>Bacillota</taxon>
        <taxon>Bacilli</taxon>
        <taxon>Bacillales</taxon>
        <taxon>Alicyclobacillaceae</taxon>
        <taxon>Kyrpidia</taxon>
    </lineage>
</organism>
<comment type="subcellular location">
    <subcellularLocation>
        <location evidence="5">Cytoplasm</location>
    </subcellularLocation>
</comment>
<evidence type="ECO:0000256" key="3">
    <source>
        <dbReference type="ARBA" id="ARBA00022491"/>
    </source>
</evidence>
<dbReference type="InterPro" id="IPR004394">
    <property type="entry name" value="Iojap/RsfS/C7orf30"/>
</dbReference>
<reference evidence="6" key="2">
    <citation type="journal article" date="2018" name="Genome Announc.">
        <title>Complete Genome Sequence of Kyrpidia sp. Strain EA-1, a Thermophilic Knallgas Bacterium, Isolated from the Azores.</title>
        <authorList>
            <person name="Reiner J.E."/>
            <person name="Lapp C.J."/>
            <person name="Bunk B."/>
            <person name="Sproer C."/>
            <person name="Overmann J."/>
            <person name="Gescher J."/>
        </authorList>
    </citation>
    <scope>NUCLEOTIDE SEQUENCE</scope>
    <source>
        <strain evidence="6">EA-1</strain>
    </source>
</reference>
<evidence type="ECO:0000256" key="4">
    <source>
        <dbReference type="ARBA" id="ARBA00022845"/>
    </source>
</evidence>
<dbReference type="GO" id="GO:0090071">
    <property type="term" value="P:negative regulation of ribosome biogenesis"/>
    <property type="evidence" value="ECO:0007669"/>
    <property type="project" value="UniProtKB-UniRule"/>
</dbReference>
<dbReference type="Pfam" id="PF02410">
    <property type="entry name" value="RsfS"/>
    <property type="match status" value="1"/>
</dbReference>
<dbReference type="NCBIfam" id="TIGR00090">
    <property type="entry name" value="rsfS_iojap_ybeB"/>
    <property type="match status" value="1"/>
</dbReference>
<dbReference type="Proteomes" id="UP000231932">
    <property type="component" value="Chromosome"/>
</dbReference>
<evidence type="ECO:0000313" key="9">
    <source>
        <dbReference type="Proteomes" id="UP000502196"/>
    </source>
</evidence>
<dbReference type="Proteomes" id="UP000502196">
    <property type="component" value="Chromosome"/>
</dbReference>
<sequence>MSAQMASLARLAADAAADKKAGNVVILDIGELSIIADYFVICSGQSRTQVQAIADHVREKMEEHGAVLQGLEGRDEARWVLLDFGDVVVHVFREEEREFYQLERLWGDAPMLSQSS</sequence>
<accession>A0A2K8N7Z2</accession>
<dbReference type="InterPro" id="IPR043519">
    <property type="entry name" value="NT_sf"/>
</dbReference>
<dbReference type="Gene3D" id="3.30.460.10">
    <property type="entry name" value="Beta Polymerase, domain 2"/>
    <property type="match status" value="1"/>
</dbReference>
<evidence type="ECO:0000313" key="8">
    <source>
        <dbReference type="Proteomes" id="UP000231932"/>
    </source>
</evidence>
<reference evidence="7 9" key="3">
    <citation type="submission" date="2020-04" db="EMBL/GenBank/DDBJ databases">
        <authorList>
            <person name="Hogendoorn C."/>
        </authorList>
    </citation>
    <scope>NUCLEOTIDE SEQUENCE [LARGE SCALE GENOMIC DNA]</scope>
    <source>
        <strain evidence="7">COOX1</strain>
    </source>
</reference>
<dbReference type="FunFam" id="3.30.460.10:FF:000015">
    <property type="entry name" value="Ribosomal silencing factor RsfS"/>
    <property type="match status" value="1"/>
</dbReference>
<reference evidence="8" key="1">
    <citation type="submission" date="2017-11" db="EMBL/GenBank/DDBJ databases">
        <title>Complete Genome Sequence of Kyrpidia sp. Strain EA-1, a thermophilic, hydrogen-oxidizing Bacterium, isolated from the Azores.</title>
        <authorList>
            <person name="Reiner J.E."/>
            <person name="Lapp C.J."/>
            <person name="Bunk B."/>
            <person name="Gescher J."/>
        </authorList>
    </citation>
    <scope>NUCLEOTIDE SEQUENCE [LARGE SCALE GENOMIC DNA]</scope>
    <source>
        <strain evidence="8">EA-1</strain>
    </source>
</reference>
<dbReference type="KEGG" id="kyr:CVV65_10060"/>
<dbReference type="EMBL" id="CP024955">
    <property type="protein sequence ID" value="ATY85225.1"/>
    <property type="molecule type" value="Genomic_DNA"/>
</dbReference>
<dbReference type="RefSeq" id="WP_013075226.1">
    <property type="nucleotide sequence ID" value="NZ_CP024955.1"/>
</dbReference>
<comment type="function">
    <text evidence="5">Functions as a ribosomal silencing factor. Interacts with ribosomal protein uL14 (rplN), blocking formation of intersubunit bridge B8. Prevents association of the 30S and 50S ribosomal subunits and the formation of functional ribosomes, thus repressing translation.</text>
</comment>
<comment type="similarity">
    <text evidence="1 5">Belongs to the Iojap/RsfS family.</text>
</comment>
<evidence type="ECO:0000256" key="1">
    <source>
        <dbReference type="ARBA" id="ARBA00010574"/>
    </source>
</evidence>
<dbReference type="PANTHER" id="PTHR21043">
    <property type="entry name" value="IOJAP SUPERFAMILY ORTHOLOG"/>
    <property type="match status" value="1"/>
</dbReference>
<dbReference type="EMBL" id="LR792683">
    <property type="protein sequence ID" value="CAB3393926.1"/>
    <property type="molecule type" value="Genomic_DNA"/>
</dbReference>
<evidence type="ECO:0000256" key="2">
    <source>
        <dbReference type="ARBA" id="ARBA00022490"/>
    </source>
</evidence>
<dbReference type="SUPFAM" id="SSF81301">
    <property type="entry name" value="Nucleotidyltransferase"/>
    <property type="match status" value="1"/>
</dbReference>
<dbReference type="GO" id="GO:0005737">
    <property type="term" value="C:cytoplasm"/>
    <property type="evidence" value="ECO:0007669"/>
    <property type="project" value="UniProtKB-SubCell"/>
</dbReference>